<dbReference type="InterPro" id="IPR055411">
    <property type="entry name" value="LRR_FXL15/At3g58940/PEG3-like"/>
</dbReference>
<dbReference type="Gene3D" id="1.10.10.60">
    <property type="entry name" value="Homeodomain-like"/>
    <property type="match status" value="1"/>
</dbReference>
<dbReference type="InterPro" id="IPR001810">
    <property type="entry name" value="F-box_dom"/>
</dbReference>
<dbReference type="AlphaFoldDB" id="M1DAC1"/>
<dbReference type="Pfam" id="PF00646">
    <property type="entry name" value="F-box"/>
    <property type="match status" value="1"/>
</dbReference>
<dbReference type="HOGENOM" id="CLU_384234_0_0_1"/>
<dbReference type="SUPFAM" id="SSF81383">
    <property type="entry name" value="F-box domain"/>
    <property type="match status" value="1"/>
</dbReference>
<dbReference type="PANTHER" id="PTHR34145:SF68">
    <property type="entry name" value="FBD DOMAIN-CONTAINING PROTEIN"/>
    <property type="match status" value="1"/>
</dbReference>
<sequence>MFESTERLEWEVEKRDKELITEFSSSTEVEEQVPKVCMNNYMTIRRETADILPECVIRKILCFLSFKEAAQLSILSKTWLQAWLTHPNLDVIVDYYGNNLDIVDNIMKRYRDGIIPIEKFELSYFDSSSQGFPLIDKWFDIALQNGVKDLAFNVPKYSSYRLPIFKILATKSLRELVMWGCHLKRASLSSGVVNCNSLRLLSLSSVTLSEKMLQTLLNSCPLIVSFVCDYCDGLEKIELVNLQNIKSISIWKGRKQRVKIQAPTLEHLSYFSVPKQSSMLDMLDVPNLVSLEYKGDQIPETFVDANFQWSCYPKRLILESTSKTIASFMDRLMYMKSLSHSTTNESKSLHSQLKEVKVYKLDSSWQLVEFRSEERATRILKEGEKFYFTLECFKEATKMSVLSKTWLRAWSTHPNLEFEFDYFNDNMKKVDSIIERYRDEKIPIEKFELSDTSFSEEIFPLFDKWLDIALQSGVKDIVFRVPRYTLYILPIFTILAAKSLRELVLRGFDLKLVPLSSGVANYNSLRKLSLSSISLDDNMLQTLLNRCSLIVSLILEHCRGLEKIELLNLQRIKSVTIKTFTNQHVKIEAPTLEHLYYFAAGEGYPMLDIINAPNLVSLECRGEKIPKIFVDANLQWNCHPRKVILFTTNKMISCFMDCLLNMKSSSHFASHESSKPSRNKLQEVTTYKFDWENQNWHLVEFESGKLAIRKRDKFYFLLDW</sequence>
<accession>M1DAC1</accession>
<dbReference type="SUPFAM" id="SSF52058">
    <property type="entry name" value="L domain-like"/>
    <property type="match status" value="1"/>
</dbReference>
<dbReference type="OMA" id="EHESHIT"/>
<reference evidence="4" key="1">
    <citation type="journal article" date="2011" name="Nature">
        <title>Genome sequence and analysis of the tuber crop potato.</title>
        <authorList>
            <consortium name="The Potato Genome Sequencing Consortium"/>
        </authorList>
    </citation>
    <scope>NUCLEOTIDE SEQUENCE [LARGE SCALE GENOMIC DNA]</scope>
    <source>
        <strain evidence="4">cv. DM1-3 516 R44</strain>
    </source>
</reference>
<dbReference type="PANTHER" id="PTHR34145">
    <property type="entry name" value="OS02G0105600 PROTEIN"/>
    <property type="match status" value="1"/>
</dbReference>
<dbReference type="Gene3D" id="3.80.10.10">
    <property type="entry name" value="Ribonuclease Inhibitor"/>
    <property type="match status" value="2"/>
</dbReference>
<name>M1DAC1_SOLTU</name>
<dbReference type="EnsemblPlants" id="PGSC0003DMT400085816">
    <property type="protein sequence ID" value="PGSC0003DMT400085816"/>
    <property type="gene ID" value="PGSC0003DMG400035387"/>
</dbReference>
<feature type="domain" description="F-box/LRR-repeat protein 15/At3g58940/PEG3-like LRR" evidence="2">
    <location>
        <begin position="463"/>
        <end position="629"/>
    </location>
</feature>
<reference evidence="3" key="2">
    <citation type="submission" date="2015-06" db="UniProtKB">
        <authorList>
            <consortium name="EnsemblPlants"/>
        </authorList>
    </citation>
    <scope>IDENTIFICATION</scope>
    <source>
        <strain evidence="3">DM1-3 516 R44</strain>
    </source>
</reference>
<dbReference type="InParanoid" id="M1DAC1"/>
<evidence type="ECO:0000313" key="4">
    <source>
        <dbReference type="Proteomes" id="UP000011115"/>
    </source>
</evidence>
<dbReference type="InterPro" id="IPR032675">
    <property type="entry name" value="LRR_dom_sf"/>
</dbReference>
<proteinExistence type="predicted"/>
<evidence type="ECO:0000313" key="3">
    <source>
        <dbReference type="EnsemblPlants" id="PGSC0003DMT400085816"/>
    </source>
</evidence>
<feature type="domain" description="F-box" evidence="1">
    <location>
        <begin position="52"/>
        <end position="87"/>
    </location>
</feature>
<evidence type="ECO:0000259" key="1">
    <source>
        <dbReference type="Pfam" id="PF00646"/>
    </source>
</evidence>
<dbReference type="InterPro" id="IPR053772">
    <property type="entry name" value="At1g61320/At1g61330-like"/>
</dbReference>
<dbReference type="Proteomes" id="UP000011115">
    <property type="component" value="Unassembled WGS sequence"/>
</dbReference>
<organism evidence="3 4">
    <name type="scientific">Solanum tuberosum</name>
    <name type="common">Potato</name>
    <dbReference type="NCBI Taxonomy" id="4113"/>
    <lineage>
        <taxon>Eukaryota</taxon>
        <taxon>Viridiplantae</taxon>
        <taxon>Streptophyta</taxon>
        <taxon>Embryophyta</taxon>
        <taxon>Tracheophyta</taxon>
        <taxon>Spermatophyta</taxon>
        <taxon>Magnoliopsida</taxon>
        <taxon>eudicotyledons</taxon>
        <taxon>Gunneridae</taxon>
        <taxon>Pentapetalae</taxon>
        <taxon>asterids</taxon>
        <taxon>lamiids</taxon>
        <taxon>Solanales</taxon>
        <taxon>Solanaceae</taxon>
        <taxon>Solanoideae</taxon>
        <taxon>Solaneae</taxon>
        <taxon>Solanum</taxon>
    </lineage>
</organism>
<feature type="domain" description="F-box/LRR-repeat protein 15/At3g58940/PEG3-like LRR" evidence="2">
    <location>
        <begin position="135"/>
        <end position="301"/>
    </location>
</feature>
<dbReference type="Pfam" id="PF24758">
    <property type="entry name" value="LRR_At5g56370"/>
    <property type="match status" value="2"/>
</dbReference>
<dbReference type="STRING" id="4113.M1DAC1"/>
<evidence type="ECO:0000259" key="2">
    <source>
        <dbReference type="Pfam" id="PF24758"/>
    </source>
</evidence>
<protein>
    <submittedName>
        <fullName evidence="3">F-box family protein</fullName>
    </submittedName>
</protein>
<dbReference type="PaxDb" id="4113-PGSC0003DMT400085816"/>
<dbReference type="InterPro" id="IPR036047">
    <property type="entry name" value="F-box-like_dom_sf"/>
</dbReference>
<keyword evidence="4" id="KW-1185">Reference proteome</keyword>
<dbReference type="Gramene" id="PGSC0003DMT400085816">
    <property type="protein sequence ID" value="PGSC0003DMT400085816"/>
    <property type="gene ID" value="PGSC0003DMG400035387"/>
</dbReference>